<name>A0A845UY82_9GAMM</name>
<dbReference type="AlphaFoldDB" id="A0A845UY82"/>
<comment type="caution">
    <text evidence="8">The sequence shown here is derived from an EMBL/GenBank/DDBJ whole genome shotgun (WGS) entry which is preliminary data.</text>
</comment>
<dbReference type="GO" id="GO:0047307">
    <property type="term" value="F:diaminobutyrate-pyruvate transaminase activity"/>
    <property type="evidence" value="ECO:0007669"/>
    <property type="project" value="InterPro"/>
</dbReference>
<dbReference type="InterPro" id="IPR015421">
    <property type="entry name" value="PyrdxlP-dep_Trfase_major"/>
</dbReference>
<reference evidence="8 9" key="1">
    <citation type="submission" date="2020-02" db="EMBL/GenBank/DDBJ databases">
        <authorList>
            <person name="Zhang X.-Y."/>
        </authorList>
    </citation>
    <scope>NUCLEOTIDE SEQUENCE [LARGE SCALE GENOMIC DNA]</scope>
    <source>
        <strain evidence="8 9">C33</strain>
    </source>
</reference>
<evidence type="ECO:0000256" key="6">
    <source>
        <dbReference type="RuleBase" id="RU003560"/>
    </source>
</evidence>
<comment type="function">
    <text evidence="7">Catalyzes reversively the conversion of L-aspartate beta-semialdehyde (ASA) to L-2,4-diaminobutyrate (DABA) by transamination with L-glutamate.</text>
</comment>
<dbReference type="Gene3D" id="3.40.640.10">
    <property type="entry name" value="Type I PLP-dependent aspartate aminotransferase-like (Major domain)"/>
    <property type="match status" value="1"/>
</dbReference>
<dbReference type="PIRSF" id="PIRSF000521">
    <property type="entry name" value="Transaminase_4ab_Lys_Orn"/>
    <property type="match status" value="1"/>
</dbReference>
<dbReference type="EC" id="2.6.1.76" evidence="7"/>
<evidence type="ECO:0000256" key="7">
    <source>
        <dbReference type="RuleBase" id="RU365034"/>
    </source>
</evidence>
<comment type="pathway">
    <text evidence="7">Amine and polyamine biosynthesis; ectoine biosynthesis; L-ectoine from L-aspartate 4-semialdehyde: step 1/3.</text>
</comment>
<proteinExistence type="inferred from homology"/>
<organism evidence="8 9">
    <name type="scientific">Wenzhouxiangella limi</name>
    <dbReference type="NCBI Taxonomy" id="2707351"/>
    <lineage>
        <taxon>Bacteria</taxon>
        <taxon>Pseudomonadati</taxon>
        <taxon>Pseudomonadota</taxon>
        <taxon>Gammaproteobacteria</taxon>
        <taxon>Chromatiales</taxon>
        <taxon>Wenzhouxiangellaceae</taxon>
        <taxon>Wenzhouxiangella</taxon>
    </lineage>
</organism>
<dbReference type="UniPathway" id="UPA00067">
    <property type="reaction ID" value="UER00121"/>
</dbReference>
<dbReference type="PANTHER" id="PTHR43552">
    <property type="entry name" value="DIAMINOBUTYRATE--2-OXOGLUTARATE AMINOTRANSFERASE"/>
    <property type="match status" value="1"/>
</dbReference>
<dbReference type="RefSeq" id="WP_164211061.1">
    <property type="nucleotide sequence ID" value="NZ_JAAGSC010000040.1"/>
</dbReference>
<accession>A0A845UY82</accession>
<dbReference type="PROSITE" id="PS00600">
    <property type="entry name" value="AA_TRANSFER_CLASS_3"/>
    <property type="match status" value="1"/>
</dbReference>
<evidence type="ECO:0000313" key="9">
    <source>
        <dbReference type="Proteomes" id="UP000484885"/>
    </source>
</evidence>
<comment type="similarity">
    <text evidence="2 6">Belongs to the class-III pyridoxal-phosphate-dependent aminotransferase family.</text>
</comment>
<evidence type="ECO:0000256" key="1">
    <source>
        <dbReference type="ARBA" id="ARBA00001933"/>
    </source>
</evidence>
<dbReference type="NCBIfam" id="TIGR02407">
    <property type="entry name" value="ectoine_ectB"/>
    <property type="match status" value="1"/>
</dbReference>
<comment type="cofactor">
    <cofactor evidence="1 7">
        <name>pyridoxal 5'-phosphate</name>
        <dbReference type="ChEBI" id="CHEBI:597326"/>
    </cofactor>
</comment>
<dbReference type="InterPro" id="IPR015424">
    <property type="entry name" value="PyrdxlP-dep_Trfase"/>
</dbReference>
<dbReference type="CDD" id="cd00610">
    <property type="entry name" value="OAT_like"/>
    <property type="match status" value="1"/>
</dbReference>
<evidence type="ECO:0000313" key="8">
    <source>
        <dbReference type="EMBL" id="NDY95668.1"/>
    </source>
</evidence>
<dbReference type="GO" id="GO:0045303">
    <property type="term" value="F:diaminobutyrate-2-oxoglutarate transaminase activity"/>
    <property type="evidence" value="ECO:0007669"/>
    <property type="project" value="UniProtKB-EC"/>
</dbReference>
<dbReference type="Proteomes" id="UP000484885">
    <property type="component" value="Unassembled WGS sequence"/>
</dbReference>
<dbReference type="GO" id="GO:0030170">
    <property type="term" value="F:pyridoxal phosphate binding"/>
    <property type="evidence" value="ECO:0007669"/>
    <property type="project" value="InterPro"/>
</dbReference>
<keyword evidence="9" id="KW-1185">Reference proteome</keyword>
<dbReference type="NCBIfam" id="TIGR00709">
    <property type="entry name" value="dat"/>
    <property type="match status" value="1"/>
</dbReference>
<evidence type="ECO:0000256" key="3">
    <source>
        <dbReference type="ARBA" id="ARBA00022576"/>
    </source>
</evidence>
<keyword evidence="5 6" id="KW-0663">Pyridoxal phosphate</keyword>
<keyword evidence="4 7" id="KW-0808">Transferase</keyword>
<dbReference type="SUPFAM" id="SSF53383">
    <property type="entry name" value="PLP-dependent transferases"/>
    <property type="match status" value="1"/>
</dbReference>
<evidence type="ECO:0000256" key="4">
    <source>
        <dbReference type="ARBA" id="ARBA00022679"/>
    </source>
</evidence>
<dbReference type="InterPro" id="IPR005814">
    <property type="entry name" value="Aminotrans_3"/>
</dbReference>
<dbReference type="InterPro" id="IPR015422">
    <property type="entry name" value="PyrdxlP-dep_Trfase_small"/>
</dbReference>
<gene>
    <name evidence="8" type="primary">ectB</name>
    <name evidence="8" type="ORF">G3I74_08015</name>
</gene>
<dbReference type="NCBIfam" id="NF006733">
    <property type="entry name" value="PRK09264.1"/>
    <property type="match status" value="1"/>
</dbReference>
<dbReference type="InterPro" id="IPR012773">
    <property type="entry name" value="Ectoine_EctB"/>
</dbReference>
<dbReference type="GO" id="GO:0019491">
    <property type="term" value="P:ectoine biosynthetic process"/>
    <property type="evidence" value="ECO:0007669"/>
    <property type="project" value="UniProtKB-UniPathway"/>
</dbReference>
<evidence type="ECO:0000256" key="2">
    <source>
        <dbReference type="ARBA" id="ARBA00008954"/>
    </source>
</evidence>
<dbReference type="Pfam" id="PF00202">
    <property type="entry name" value="Aminotran_3"/>
    <property type="match status" value="1"/>
</dbReference>
<comment type="catalytic activity">
    <reaction evidence="7">
        <text>L-2,4-diaminobutanoate + 2-oxoglutarate = L-aspartate 4-semialdehyde + L-glutamate</text>
        <dbReference type="Rhea" id="RHEA:11160"/>
        <dbReference type="ChEBI" id="CHEBI:16810"/>
        <dbReference type="ChEBI" id="CHEBI:29985"/>
        <dbReference type="ChEBI" id="CHEBI:58761"/>
        <dbReference type="ChEBI" id="CHEBI:537519"/>
        <dbReference type="EC" id="2.6.1.76"/>
    </reaction>
</comment>
<dbReference type="InterPro" id="IPR004637">
    <property type="entry name" value="Dat"/>
</dbReference>
<evidence type="ECO:0000256" key="5">
    <source>
        <dbReference type="ARBA" id="ARBA00022898"/>
    </source>
</evidence>
<keyword evidence="3 7" id="KW-0032">Aminotransferase</keyword>
<dbReference type="PANTHER" id="PTHR43552:SF2">
    <property type="entry name" value="DIAMINOBUTYRATE--2-OXOGLUTARATE TRANSAMINASE"/>
    <property type="match status" value="1"/>
</dbReference>
<dbReference type="Gene3D" id="3.90.1150.10">
    <property type="entry name" value="Aspartate Aminotransferase, domain 1"/>
    <property type="match status" value="1"/>
</dbReference>
<protein>
    <recommendedName>
        <fullName evidence="7">Diaminobutyrate--2-oxoglutarate transaminase</fullName>
        <ecNumber evidence="7">2.6.1.76</ecNumber>
    </recommendedName>
    <alternativeName>
        <fullName evidence="7">DABA aminotransferase</fullName>
    </alternativeName>
</protein>
<sequence>MSIETINRLESEVRGYVRNFPCVFTHASGARLTDEDGREYIDFFAGAGVMNYGHNHPDLKRALLDYLSEDRIVHSLDMATEAKVKFLERFEEVILKPRGLDYRVQFPGPTGTNAVEAALKLARKVTGRERVLSFTNAFHGMTLGALAVTGNSFKRAGAGVPLSHVSMVPFDSYLEDGKDQSLALLDALLSDEGSGMDKPAAAIIETVQAEGGVNVARMEWLKELAAILKRHDVLLIVDDIQVGCGRTGPFFSFEPAGIKPDIVCLSKSLSGFGLPLAVTLMRSDLDVWSPGEHNGTFRGHNPAFVTATAALDFWADDSLRQETERKAAKVTQRLEALVRQIPVQAELRGRGLIQGIEFADPEMAAECSAEAFKRGLIIETAGIDDQVLKLLPPLMIPEADLDAGLTIVEEAVRAVASRKSPDRKVA</sequence>
<dbReference type="InterPro" id="IPR049704">
    <property type="entry name" value="Aminotrans_3_PPA_site"/>
</dbReference>
<dbReference type="EMBL" id="JAAGSC010000040">
    <property type="protein sequence ID" value="NDY95668.1"/>
    <property type="molecule type" value="Genomic_DNA"/>
</dbReference>